<feature type="compositionally biased region" description="Basic and acidic residues" evidence="1">
    <location>
        <begin position="246"/>
        <end position="256"/>
    </location>
</feature>
<protein>
    <submittedName>
        <fullName evidence="2">Uncharacterized protein</fullName>
    </submittedName>
</protein>
<keyword evidence="3" id="KW-1185">Reference proteome</keyword>
<name>A0AAE0PMD9_SORBR</name>
<gene>
    <name evidence="2" type="ORF">B0T20DRAFT_388274</name>
</gene>
<comment type="caution">
    <text evidence="2">The sequence shown here is derived from an EMBL/GenBank/DDBJ whole genome shotgun (WGS) entry which is preliminary data.</text>
</comment>
<sequence>MLWSQPRSLLFYGPQTILRHAYQTSFLLESSVSSKPPLSFQRVIGVELFMGIDSSLVSLIVKLAKMNSVVGNLLVQCREVQCREVQCREVQCREVLVQRVKFDLRNFRKKIDQVGVMQLARWTPAKNWVYILKSEVLGLRAIERRYKAVKLPTTPTTASPTGLILECYMHVRRERLPAGVREDKESYSSERKKMWDDGTGPCTEYTDGGREIGKQEGFRKSEGIGMDKDQHHRSRRQGQAHNIMIRQDKDRNVWRR</sequence>
<evidence type="ECO:0000256" key="1">
    <source>
        <dbReference type="SAM" id="MobiDB-lite"/>
    </source>
</evidence>
<dbReference type="EMBL" id="JAUTDP010000001">
    <property type="protein sequence ID" value="KAK3402567.1"/>
    <property type="molecule type" value="Genomic_DNA"/>
</dbReference>
<feature type="region of interest" description="Disordered" evidence="1">
    <location>
        <begin position="180"/>
        <end position="256"/>
    </location>
</feature>
<dbReference type="Proteomes" id="UP001281003">
    <property type="component" value="Unassembled WGS sequence"/>
</dbReference>
<dbReference type="AlphaFoldDB" id="A0AAE0PMD9"/>
<evidence type="ECO:0000313" key="2">
    <source>
        <dbReference type="EMBL" id="KAK3402567.1"/>
    </source>
</evidence>
<proteinExistence type="predicted"/>
<accession>A0AAE0PMD9</accession>
<reference evidence="2" key="1">
    <citation type="journal article" date="2023" name="Mol. Phylogenet. Evol.">
        <title>Genome-scale phylogeny and comparative genomics of the fungal order Sordariales.</title>
        <authorList>
            <person name="Hensen N."/>
            <person name="Bonometti L."/>
            <person name="Westerberg I."/>
            <person name="Brannstrom I.O."/>
            <person name="Guillou S."/>
            <person name="Cros-Aarteil S."/>
            <person name="Calhoun S."/>
            <person name="Haridas S."/>
            <person name="Kuo A."/>
            <person name="Mondo S."/>
            <person name="Pangilinan J."/>
            <person name="Riley R."/>
            <person name="LaButti K."/>
            <person name="Andreopoulos B."/>
            <person name="Lipzen A."/>
            <person name="Chen C."/>
            <person name="Yan M."/>
            <person name="Daum C."/>
            <person name="Ng V."/>
            <person name="Clum A."/>
            <person name="Steindorff A."/>
            <person name="Ohm R.A."/>
            <person name="Martin F."/>
            <person name="Silar P."/>
            <person name="Natvig D.O."/>
            <person name="Lalanne C."/>
            <person name="Gautier V."/>
            <person name="Ament-Velasquez S.L."/>
            <person name="Kruys A."/>
            <person name="Hutchinson M.I."/>
            <person name="Powell A.J."/>
            <person name="Barry K."/>
            <person name="Miller A.N."/>
            <person name="Grigoriev I.V."/>
            <person name="Debuchy R."/>
            <person name="Gladieux P."/>
            <person name="Hiltunen Thoren M."/>
            <person name="Johannesson H."/>
        </authorList>
    </citation>
    <scope>NUCLEOTIDE SEQUENCE</scope>
    <source>
        <strain evidence="2">FGSC 1904</strain>
    </source>
</reference>
<feature type="compositionally biased region" description="Basic and acidic residues" evidence="1">
    <location>
        <begin position="180"/>
        <end position="196"/>
    </location>
</feature>
<evidence type="ECO:0000313" key="3">
    <source>
        <dbReference type="Proteomes" id="UP001281003"/>
    </source>
</evidence>
<organism evidence="2 3">
    <name type="scientific">Sordaria brevicollis</name>
    <dbReference type="NCBI Taxonomy" id="83679"/>
    <lineage>
        <taxon>Eukaryota</taxon>
        <taxon>Fungi</taxon>
        <taxon>Dikarya</taxon>
        <taxon>Ascomycota</taxon>
        <taxon>Pezizomycotina</taxon>
        <taxon>Sordariomycetes</taxon>
        <taxon>Sordariomycetidae</taxon>
        <taxon>Sordariales</taxon>
        <taxon>Sordariaceae</taxon>
        <taxon>Sordaria</taxon>
    </lineage>
</organism>
<feature type="compositionally biased region" description="Basic and acidic residues" evidence="1">
    <location>
        <begin position="207"/>
        <end position="230"/>
    </location>
</feature>
<reference evidence="2" key="2">
    <citation type="submission" date="2023-07" db="EMBL/GenBank/DDBJ databases">
        <authorList>
            <consortium name="Lawrence Berkeley National Laboratory"/>
            <person name="Haridas S."/>
            <person name="Hensen N."/>
            <person name="Bonometti L."/>
            <person name="Westerberg I."/>
            <person name="Brannstrom I.O."/>
            <person name="Guillou S."/>
            <person name="Cros-Aarteil S."/>
            <person name="Calhoun S."/>
            <person name="Kuo A."/>
            <person name="Mondo S."/>
            <person name="Pangilinan J."/>
            <person name="Riley R."/>
            <person name="LaButti K."/>
            <person name="Andreopoulos B."/>
            <person name="Lipzen A."/>
            <person name="Chen C."/>
            <person name="Yanf M."/>
            <person name="Daum C."/>
            <person name="Ng V."/>
            <person name="Clum A."/>
            <person name="Steindorff A."/>
            <person name="Ohm R."/>
            <person name="Martin F."/>
            <person name="Silar P."/>
            <person name="Natvig D."/>
            <person name="Lalanne C."/>
            <person name="Gautier V."/>
            <person name="Ament-velasquez S.L."/>
            <person name="Kruys A."/>
            <person name="Hutchinson M.I."/>
            <person name="Powell A.J."/>
            <person name="Barry K."/>
            <person name="Miller A.N."/>
            <person name="Grigoriev I.V."/>
            <person name="Debuchy R."/>
            <person name="Gladieux P."/>
            <person name="Thoren M.H."/>
            <person name="Johannesson H."/>
        </authorList>
    </citation>
    <scope>NUCLEOTIDE SEQUENCE</scope>
    <source>
        <strain evidence="2">FGSC 1904</strain>
    </source>
</reference>